<sequence>MADLLEFAKQVKDQLTRVTREPHWESGEAERYMVEINARRERLAQITNRLMTTTIQPRLEILAEYFSNATRTRNEPSGCCSYWFGYCERFPTSTKVSYTVEHDVRFEKVIVRYDAVMMPVFIKLVEHDNLTFALDEVQDDLVATWVETKLLDFLDAYLRIDRGADFADEATTDPVCGMRISRSTAKVSDSYRGHPYFFCSGECQEAFAREPKAYVEVKTM</sequence>
<reference evidence="2 3" key="1">
    <citation type="submission" date="2019-02" db="EMBL/GenBank/DDBJ databases">
        <title>Deep-cultivation of Planctomycetes and their phenomic and genomic characterization uncovers novel biology.</title>
        <authorList>
            <person name="Wiegand S."/>
            <person name="Jogler M."/>
            <person name="Boedeker C."/>
            <person name="Pinto D."/>
            <person name="Vollmers J."/>
            <person name="Rivas-Marin E."/>
            <person name="Kohn T."/>
            <person name="Peeters S.H."/>
            <person name="Heuer A."/>
            <person name="Rast P."/>
            <person name="Oberbeckmann S."/>
            <person name="Bunk B."/>
            <person name="Jeske O."/>
            <person name="Meyerdierks A."/>
            <person name="Storesund J.E."/>
            <person name="Kallscheuer N."/>
            <person name="Luecker S."/>
            <person name="Lage O.M."/>
            <person name="Pohl T."/>
            <person name="Merkel B.J."/>
            <person name="Hornburger P."/>
            <person name="Mueller R.-W."/>
            <person name="Bruemmer F."/>
            <person name="Labrenz M."/>
            <person name="Spormann A.M."/>
            <person name="Op den Camp H."/>
            <person name="Overmann J."/>
            <person name="Amann R."/>
            <person name="Jetten M.S.M."/>
            <person name="Mascher T."/>
            <person name="Medema M.H."/>
            <person name="Devos D.P."/>
            <person name="Kaster A.-K."/>
            <person name="Ovreas L."/>
            <person name="Rohde M."/>
            <person name="Galperin M.Y."/>
            <person name="Jogler C."/>
        </authorList>
    </citation>
    <scope>NUCLEOTIDE SEQUENCE [LARGE SCALE GENOMIC DNA]</scope>
    <source>
        <strain evidence="2 3">ETA_A8</strain>
    </source>
</reference>
<organism evidence="2 3">
    <name type="scientific">Anatilimnocola aggregata</name>
    <dbReference type="NCBI Taxonomy" id="2528021"/>
    <lineage>
        <taxon>Bacteria</taxon>
        <taxon>Pseudomonadati</taxon>
        <taxon>Planctomycetota</taxon>
        <taxon>Planctomycetia</taxon>
        <taxon>Pirellulales</taxon>
        <taxon>Pirellulaceae</taxon>
        <taxon>Anatilimnocola</taxon>
    </lineage>
</organism>
<protein>
    <submittedName>
        <fullName evidence="2">Copper-transporting P-type ATPase</fullName>
    </submittedName>
</protein>
<proteinExistence type="predicted"/>
<feature type="domain" description="TRASH" evidence="1">
    <location>
        <begin position="173"/>
        <end position="211"/>
    </location>
</feature>
<dbReference type="KEGG" id="aagg:ETAA8_17430"/>
<dbReference type="InterPro" id="IPR007029">
    <property type="entry name" value="YHS_dom"/>
</dbReference>
<gene>
    <name evidence="2" type="primary">actP_1</name>
    <name evidence="2" type="ORF">ETAA8_17430</name>
</gene>
<dbReference type="Gene3D" id="1.10.620.20">
    <property type="entry name" value="Ribonucleotide Reductase, subunit A"/>
    <property type="match status" value="1"/>
</dbReference>
<name>A0A517Y933_9BACT</name>
<dbReference type="EMBL" id="CP036274">
    <property type="protein sequence ID" value="QDU26662.1"/>
    <property type="molecule type" value="Genomic_DNA"/>
</dbReference>
<evidence type="ECO:0000313" key="2">
    <source>
        <dbReference type="EMBL" id="QDU26662.1"/>
    </source>
</evidence>
<evidence type="ECO:0000259" key="1">
    <source>
        <dbReference type="SMART" id="SM00746"/>
    </source>
</evidence>
<dbReference type="Proteomes" id="UP000315017">
    <property type="component" value="Chromosome"/>
</dbReference>
<dbReference type="InterPro" id="IPR012348">
    <property type="entry name" value="RNR-like"/>
</dbReference>
<dbReference type="InterPro" id="IPR011017">
    <property type="entry name" value="TRASH_dom"/>
</dbReference>
<dbReference type="SMART" id="SM00746">
    <property type="entry name" value="TRASH"/>
    <property type="match status" value="1"/>
</dbReference>
<dbReference type="GO" id="GO:0016491">
    <property type="term" value="F:oxidoreductase activity"/>
    <property type="evidence" value="ECO:0007669"/>
    <property type="project" value="InterPro"/>
</dbReference>
<dbReference type="RefSeq" id="WP_202921681.1">
    <property type="nucleotide sequence ID" value="NZ_CP036274.1"/>
</dbReference>
<accession>A0A517Y933</accession>
<dbReference type="AlphaFoldDB" id="A0A517Y933"/>
<dbReference type="InterPro" id="IPR009078">
    <property type="entry name" value="Ferritin-like_SF"/>
</dbReference>
<keyword evidence="3" id="KW-1185">Reference proteome</keyword>
<dbReference type="Pfam" id="PF04945">
    <property type="entry name" value="YHS"/>
    <property type="match status" value="1"/>
</dbReference>
<evidence type="ECO:0000313" key="3">
    <source>
        <dbReference type="Proteomes" id="UP000315017"/>
    </source>
</evidence>
<dbReference type="SUPFAM" id="SSF47240">
    <property type="entry name" value="Ferritin-like"/>
    <property type="match status" value="1"/>
</dbReference>